<dbReference type="SMART" id="SM00320">
    <property type="entry name" value="WD40"/>
    <property type="match status" value="4"/>
</dbReference>
<dbReference type="InterPro" id="IPR019775">
    <property type="entry name" value="WD40_repeat_CS"/>
</dbReference>
<dbReference type="GO" id="GO:0016226">
    <property type="term" value="P:iron-sulfur cluster assembly"/>
    <property type="evidence" value="ECO:0007669"/>
    <property type="project" value="TreeGrafter"/>
</dbReference>
<dbReference type="OrthoDB" id="292605at2759"/>
<protein>
    <recommendedName>
        <fullName evidence="5">WD40-repeat-containing domain</fullName>
    </recommendedName>
</protein>
<evidence type="ECO:0000256" key="2">
    <source>
        <dbReference type="SAM" id="Coils"/>
    </source>
</evidence>
<feature type="coiled-coil region" evidence="2">
    <location>
        <begin position="171"/>
        <end position="202"/>
    </location>
</feature>
<keyword evidence="2" id="KW-0175">Coiled coil</keyword>
<evidence type="ECO:0000256" key="1">
    <source>
        <dbReference type="PROSITE-ProRule" id="PRU00221"/>
    </source>
</evidence>
<dbReference type="Pfam" id="PF00400">
    <property type="entry name" value="WD40"/>
    <property type="match status" value="3"/>
</dbReference>
<dbReference type="PROSITE" id="PS50082">
    <property type="entry name" value="WD_REPEATS_2"/>
    <property type="match status" value="2"/>
</dbReference>
<evidence type="ECO:0000313" key="3">
    <source>
        <dbReference type="EMBL" id="CAD8156512.1"/>
    </source>
</evidence>
<dbReference type="PROSITE" id="PS50231">
    <property type="entry name" value="RICIN_B_LECTIN"/>
    <property type="match status" value="1"/>
</dbReference>
<comment type="caution">
    <text evidence="3">The sequence shown here is derived from an EMBL/GenBank/DDBJ whole genome shotgun (WGS) entry which is preliminary data.</text>
</comment>
<feature type="repeat" description="WD" evidence="1">
    <location>
        <begin position="263"/>
        <end position="295"/>
    </location>
</feature>
<evidence type="ECO:0000313" key="4">
    <source>
        <dbReference type="Proteomes" id="UP000689195"/>
    </source>
</evidence>
<dbReference type="Proteomes" id="UP000689195">
    <property type="component" value="Unassembled WGS sequence"/>
</dbReference>
<gene>
    <name evidence="3" type="ORF">PPENT_87.1.T0290031</name>
</gene>
<keyword evidence="4" id="KW-1185">Reference proteome</keyword>
<reference evidence="3" key="1">
    <citation type="submission" date="2021-01" db="EMBL/GenBank/DDBJ databases">
        <authorList>
            <consortium name="Genoscope - CEA"/>
            <person name="William W."/>
        </authorList>
    </citation>
    <scope>NUCLEOTIDE SEQUENCE</scope>
</reference>
<sequence>MSTLINPFMIEQDIDLQCSKKHKLPIQMVVFDSKLTKNERLLCSDCIQDFESDVKMVGLSKVLQMIDHKFSKLREFKETLISTNIEYIEMISRNLFEIKSNINQTIDQLIGNSEEWIKFLNQLGQQTQTYSFFEELELLIQNQQKDDLNKQILKEIQEINLSWITKITYKIQQLNQNSKSLIKELRQQLLTLVNNYKTKETQQNQQLQVDPINLKLINNTYYQSDDCFAISFNNIGSLMISGCGKYIKLWDFLNGNIKEVLKLKGHDDKIRCLSFTHSNNSFISGSGDCSIRCWKQINFKQWKSSQPYQDHTDQIECILLSKDDSQLISCSQDQSIKIWNFDINNNELKLQQSLNQCKSCINSITLNFTETILVSCGDDNEIIIWRKNKQNYWEYENMVTQSDNEYGTKVCFLKDDKFIWVSGDIKNCNLARIFQIQDGKLIENKTYNIELEYDDEFYDLNLFPIVYNKEQNIILIRHKFNIYLLREQNDGSFKIANKVKQFSNSIQGSMTKDAKYLVFWDSNEKLYSIYEIQSK</sequence>
<evidence type="ECO:0008006" key="5">
    <source>
        <dbReference type="Google" id="ProtNLM"/>
    </source>
</evidence>
<dbReference type="PROSITE" id="PS00678">
    <property type="entry name" value="WD_REPEATS_1"/>
    <property type="match status" value="1"/>
</dbReference>
<organism evidence="3 4">
    <name type="scientific">Paramecium pentaurelia</name>
    <dbReference type="NCBI Taxonomy" id="43138"/>
    <lineage>
        <taxon>Eukaryota</taxon>
        <taxon>Sar</taxon>
        <taxon>Alveolata</taxon>
        <taxon>Ciliophora</taxon>
        <taxon>Intramacronucleata</taxon>
        <taxon>Oligohymenophorea</taxon>
        <taxon>Peniculida</taxon>
        <taxon>Parameciidae</taxon>
        <taxon>Paramecium</taxon>
    </lineage>
</organism>
<dbReference type="GO" id="GO:0097361">
    <property type="term" value="C:cytosolic [4Fe-4S] assembly targeting complex"/>
    <property type="evidence" value="ECO:0007669"/>
    <property type="project" value="TreeGrafter"/>
</dbReference>
<keyword evidence="1" id="KW-0853">WD repeat</keyword>
<dbReference type="PANTHER" id="PTHR19920:SF0">
    <property type="entry name" value="CYTOSOLIC IRON-SULFUR PROTEIN ASSEMBLY PROTEIN CIAO1-RELATED"/>
    <property type="match status" value="1"/>
</dbReference>
<dbReference type="EMBL" id="CAJJDO010000029">
    <property type="protein sequence ID" value="CAD8156512.1"/>
    <property type="molecule type" value="Genomic_DNA"/>
</dbReference>
<dbReference type="AlphaFoldDB" id="A0A8S1TY32"/>
<accession>A0A8S1TY32</accession>
<dbReference type="PANTHER" id="PTHR19920">
    <property type="entry name" value="WD40 PROTEIN CIAO1"/>
    <property type="match status" value="1"/>
</dbReference>
<dbReference type="InterPro" id="IPR001680">
    <property type="entry name" value="WD40_rpt"/>
</dbReference>
<dbReference type="PROSITE" id="PS50294">
    <property type="entry name" value="WD_REPEATS_REGION"/>
    <property type="match status" value="2"/>
</dbReference>
<name>A0A8S1TY32_9CILI</name>
<feature type="repeat" description="WD" evidence="1">
    <location>
        <begin position="308"/>
        <end position="342"/>
    </location>
</feature>
<proteinExistence type="predicted"/>